<proteinExistence type="predicted"/>
<evidence type="ECO:0000313" key="1">
    <source>
        <dbReference type="EMBL" id="KAJ1933194.1"/>
    </source>
</evidence>
<protein>
    <submittedName>
        <fullName evidence="1">Vacuolar protein sorting-associated protein 21</fullName>
    </submittedName>
</protein>
<dbReference type="EMBL" id="JANBPW010005176">
    <property type="protein sequence ID" value="KAJ1933194.1"/>
    <property type="molecule type" value="Genomic_DNA"/>
</dbReference>
<keyword evidence="2" id="KW-1185">Reference proteome</keyword>
<feature type="non-terminal residue" evidence="1">
    <location>
        <position position="1"/>
    </location>
</feature>
<accession>A0ACC1J0S0</accession>
<reference evidence="1" key="1">
    <citation type="submission" date="2022-07" db="EMBL/GenBank/DDBJ databases">
        <title>Phylogenomic reconstructions and comparative analyses of Kickxellomycotina fungi.</title>
        <authorList>
            <person name="Reynolds N.K."/>
            <person name="Stajich J.E."/>
            <person name="Barry K."/>
            <person name="Grigoriev I.V."/>
            <person name="Crous P."/>
            <person name="Smith M.E."/>
        </authorList>
    </citation>
    <scope>NUCLEOTIDE SEQUENCE</scope>
    <source>
        <strain evidence="1">NRRL 5244</strain>
    </source>
</reference>
<gene>
    <name evidence="1" type="primary">VPS21</name>
    <name evidence="1" type="ORF">FBU59_006112</name>
</gene>
<organism evidence="1 2">
    <name type="scientific">Linderina macrospora</name>
    <dbReference type="NCBI Taxonomy" id="4868"/>
    <lineage>
        <taxon>Eukaryota</taxon>
        <taxon>Fungi</taxon>
        <taxon>Fungi incertae sedis</taxon>
        <taxon>Zoopagomycota</taxon>
        <taxon>Kickxellomycotina</taxon>
        <taxon>Kickxellomycetes</taxon>
        <taxon>Kickxellales</taxon>
        <taxon>Kickxellaceae</taxon>
        <taxon>Linderina</taxon>
    </lineage>
</organism>
<evidence type="ECO:0000313" key="2">
    <source>
        <dbReference type="Proteomes" id="UP001150603"/>
    </source>
</evidence>
<comment type="caution">
    <text evidence="1">The sequence shown here is derived from an EMBL/GenBank/DDBJ whole genome shotgun (WGS) entry which is preliminary data.</text>
</comment>
<sequence>AFLTQKVRLDDAVLKLDIWDTAGQERFHSLAPMYYRNAQAAVVVYDITRESSLDRAKSWIKELQRQANPNIVIALVGNKLDLAGTPEPSTEAAASSEAEGTEEAANEEAEEGETDESRAASEGVGRQVATATARAYADEAGLLFLETSAKSGEGVVETFTEIAKKLDLTQIASNSRAARSGQLNSGNVNVNLLGENGFGSAGGEAGNRANADNCAC</sequence>
<name>A0ACC1J0S0_9FUNG</name>
<dbReference type="Proteomes" id="UP001150603">
    <property type="component" value="Unassembled WGS sequence"/>
</dbReference>